<organism evidence="2 3">
    <name type="scientific">Pontibacter toksunensis</name>
    <dbReference type="NCBI Taxonomy" id="1332631"/>
    <lineage>
        <taxon>Bacteria</taxon>
        <taxon>Pseudomonadati</taxon>
        <taxon>Bacteroidota</taxon>
        <taxon>Cytophagia</taxon>
        <taxon>Cytophagales</taxon>
        <taxon>Hymenobacteraceae</taxon>
        <taxon>Pontibacter</taxon>
    </lineage>
</organism>
<sequence length="59" mass="7053">MKIQNRYFRIALVGLFLNIVLQVVLFFAVDPYFASIVSPLYSIWFILFIVGWRKESPRR</sequence>
<dbReference type="EMBL" id="JBHUOX010000021">
    <property type="protein sequence ID" value="MFD3002922.1"/>
    <property type="molecule type" value="Genomic_DNA"/>
</dbReference>
<proteinExistence type="predicted"/>
<evidence type="ECO:0000313" key="2">
    <source>
        <dbReference type="EMBL" id="MFD3002922.1"/>
    </source>
</evidence>
<accession>A0ABW6C0Z2</accession>
<keyword evidence="1" id="KW-0472">Membrane</keyword>
<feature type="transmembrane region" description="Helical" evidence="1">
    <location>
        <begin position="33"/>
        <end position="52"/>
    </location>
</feature>
<evidence type="ECO:0000256" key="1">
    <source>
        <dbReference type="SAM" id="Phobius"/>
    </source>
</evidence>
<keyword evidence="1" id="KW-0812">Transmembrane</keyword>
<dbReference type="Proteomes" id="UP001597641">
    <property type="component" value="Unassembled WGS sequence"/>
</dbReference>
<dbReference type="RefSeq" id="WP_377489268.1">
    <property type="nucleotide sequence ID" value="NZ_JBHUOX010000021.1"/>
</dbReference>
<protein>
    <recommendedName>
        <fullName evidence="4">2TM domain-containing protein</fullName>
    </recommendedName>
</protein>
<evidence type="ECO:0000313" key="3">
    <source>
        <dbReference type="Proteomes" id="UP001597641"/>
    </source>
</evidence>
<name>A0ABW6C0Z2_9BACT</name>
<gene>
    <name evidence="2" type="ORF">ACFS7Z_21325</name>
</gene>
<evidence type="ECO:0008006" key="4">
    <source>
        <dbReference type="Google" id="ProtNLM"/>
    </source>
</evidence>
<keyword evidence="1" id="KW-1133">Transmembrane helix</keyword>
<comment type="caution">
    <text evidence="2">The sequence shown here is derived from an EMBL/GenBank/DDBJ whole genome shotgun (WGS) entry which is preliminary data.</text>
</comment>
<keyword evidence="3" id="KW-1185">Reference proteome</keyword>
<reference evidence="3" key="1">
    <citation type="journal article" date="2019" name="Int. J. Syst. Evol. Microbiol.">
        <title>The Global Catalogue of Microorganisms (GCM) 10K type strain sequencing project: providing services to taxonomists for standard genome sequencing and annotation.</title>
        <authorList>
            <consortium name="The Broad Institute Genomics Platform"/>
            <consortium name="The Broad Institute Genome Sequencing Center for Infectious Disease"/>
            <person name="Wu L."/>
            <person name="Ma J."/>
        </authorList>
    </citation>
    <scope>NUCLEOTIDE SEQUENCE [LARGE SCALE GENOMIC DNA]</scope>
    <source>
        <strain evidence="3">KCTC 23984</strain>
    </source>
</reference>
<feature type="transmembrane region" description="Helical" evidence="1">
    <location>
        <begin position="7"/>
        <end position="27"/>
    </location>
</feature>